<sequence>MERFPSPEDVEDEVGGLYTQIQALQEALTTVGRENEDLRSSVQTLTRISRSQSVHHNRLSRNVDTSLSEITRLQVEVDDKANIIATLRSAAELSDTLSHDLSRENAVFRLQIEELTSLLEISNGDAAAQKLVAEELQRETERLRHQLEELRETSTRVPTGGGDEELQNLINEDLSRENRQLRSKTRELQEFIAQRQAPTYELNSLKESTRELTHENKRLQRRVRELESESASRDEARNRAEELDRENARLRRELEQTRRRPVRQNTTDVPPPAYEEIGRR</sequence>
<dbReference type="Proteomes" id="UP000772434">
    <property type="component" value="Unassembled WGS sequence"/>
</dbReference>
<dbReference type="OrthoDB" id="524326at2759"/>
<feature type="region of interest" description="Disordered" evidence="1">
    <location>
        <begin position="223"/>
        <end position="280"/>
    </location>
</feature>
<protein>
    <submittedName>
        <fullName evidence="2">Uncharacterized protein</fullName>
    </submittedName>
</protein>
<evidence type="ECO:0000313" key="2">
    <source>
        <dbReference type="EMBL" id="KAF9076542.1"/>
    </source>
</evidence>
<keyword evidence="3" id="KW-1185">Reference proteome</keyword>
<comment type="caution">
    <text evidence="2">The sequence shown here is derived from an EMBL/GenBank/DDBJ whole genome shotgun (WGS) entry which is preliminary data.</text>
</comment>
<reference evidence="2" key="1">
    <citation type="submission" date="2020-11" db="EMBL/GenBank/DDBJ databases">
        <authorList>
            <consortium name="DOE Joint Genome Institute"/>
            <person name="Ahrendt S."/>
            <person name="Riley R."/>
            <person name="Andreopoulos W."/>
            <person name="Labutti K."/>
            <person name="Pangilinan J."/>
            <person name="Ruiz-Duenas F.J."/>
            <person name="Barrasa J.M."/>
            <person name="Sanchez-Garcia M."/>
            <person name="Camarero S."/>
            <person name="Miyauchi S."/>
            <person name="Serrano A."/>
            <person name="Linde D."/>
            <person name="Babiker R."/>
            <person name="Drula E."/>
            <person name="Ayuso-Fernandez I."/>
            <person name="Pacheco R."/>
            <person name="Padilla G."/>
            <person name="Ferreira P."/>
            <person name="Barriuso J."/>
            <person name="Kellner H."/>
            <person name="Castanera R."/>
            <person name="Alfaro M."/>
            <person name="Ramirez L."/>
            <person name="Pisabarro A.G."/>
            <person name="Kuo A."/>
            <person name="Tritt A."/>
            <person name="Lipzen A."/>
            <person name="He G."/>
            <person name="Yan M."/>
            <person name="Ng V."/>
            <person name="Cullen D."/>
            <person name="Martin F."/>
            <person name="Rosso M.-N."/>
            <person name="Henrissat B."/>
            <person name="Hibbett D."/>
            <person name="Martinez A.T."/>
            <person name="Grigoriev I.V."/>
        </authorList>
    </citation>
    <scope>NUCLEOTIDE SEQUENCE</scope>
    <source>
        <strain evidence="2">AH 40177</strain>
    </source>
</reference>
<evidence type="ECO:0000256" key="1">
    <source>
        <dbReference type="SAM" id="MobiDB-lite"/>
    </source>
</evidence>
<proteinExistence type="predicted"/>
<gene>
    <name evidence="2" type="ORF">BDP27DRAFT_1313514</name>
</gene>
<name>A0A9P5Q955_9AGAR</name>
<organism evidence="2 3">
    <name type="scientific">Rhodocollybia butyracea</name>
    <dbReference type="NCBI Taxonomy" id="206335"/>
    <lineage>
        <taxon>Eukaryota</taxon>
        <taxon>Fungi</taxon>
        <taxon>Dikarya</taxon>
        <taxon>Basidiomycota</taxon>
        <taxon>Agaricomycotina</taxon>
        <taxon>Agaricomycetes</taxon>
        <taxon>Agaricomycetidae</taxon>
        <taxon>Agaricales</taxon>
        <taxon>Marasmiineae</taxon>
        <taxon>Omphalotaceae</taxon>
        <taxon>Rhodocollybia</taxon>
    </lineage>
</organism>
<dbReference type="EMBL" id="JADNRY010000006">
    <property type="protein sequence ID" value="KAF9076542.1"/>
    <property type="molecule type" value="Genomic_DNA"/>
</dbReference>
<evidence type="ECO:0000313" key="3">
    <source>
        <dbReference type="Proteomes" id="UP000772434"/>
    </source>
</evidence>
<accession>A0A9P5Q955</accession>
<dbReference type="AlphaFoldDB" id="A0A9P5Q955"/>
<feature type="compositionally biased region" description="Basic and acidic residues" evidence="1">
    <location>
        <begin position="223"/>
        <end position="258"/>
    </location>
</feature>